<comment type="subcellular location">
    <subcellularLocation>
        <location evidence="3">Nucleus</location>
    </subcellularLocation>
</comment>
<dbReference type="Proteomes" id="UP000825935">
    <property type="component" value="Chromosome 32"/>
</dbReference>
<keyword evidence="3" id="KW-0223">Dioxygenase</keyword>
<evidence type="ECO:0000313" key="5">
    <source>
        <dbReference type="EMBL" id="KAH7286793.1"/>
    </source>
</evidence>
<proteinExistence type="inferred from homology"/>
<name>A0A8T2QTV8_CERRI</name>
<keyword evidence="3" id="KW-0804">Transcription</keyword>
<dbReference type="InterPro" id="IPR011989">
    <property type="entry name" value="ARM-like"/>
</dbReference>
<dbReference type="Gene3D" id="1.25.10.10">
    <property type="entry name" value="Leucine-rich Repeat Variant"/>
    <property type="match status" value="1"/>
</dbReference>
<dbReference type="PROSITE" id="PS51184">
    <property type="entry name" value="JMJC"/>
    <property type="match status" value="1"/>
</dbReference>
<gene>
    <name evidence="5" type="ORF">KP509_32G023200</name>
</gene>
<dbReference type="Pfam" id="PF08007">
    <property type="entry name" value="JmjC_2"/>
    <property type="match status" value="1"/>
</dbReference>
<comment type="function">
    <text evidence="3">Oxygenase that can act as both a histone lysine demethylase and a ribosomal histidine hydroxylase.</text>
</comment>
<keyword evidence="3" id="KW-0805">Transcription regulation</keyword>
<dbReference type="EC" id="1.14.11.-" evidence="3"/>
<keyword evidence="1 3" id="KW-0479">Metal-binding</keyword>
<keyword evidence="6" id="KW-1185">Reference proteome</keyword>
<dbReference type="SUPFAM" id="SSF51197">
    <property type="entry name" value="Clavaminate synthase-like"/>
    <property type="match status" value="1"/>
</dbReference>
<keyword evidence="2 3" id="KW-0408">Iron</keyword>
<comment type="caution">
    <text evidence="5">The sequence shown here is derived from an EMBL/GenBank/DDBJ whole genome shotgun (WGS) entry which is preliminary data.</text>
</comment>
<organism evidence="5 6">
    <name type="scientific">Ceratopteris richardii</name>
    <name type="common">Triangle waterfern</name>
    <dbReference type="NCBI Taxonomy" id="49495"/>
    <lineage>
        <taxon>Eukaryota</taxon>
        <taxon>Viridiplantae</taxon>
        <taxon>Streptophyta</taxon>
        <taxon>Embryophyta</taxon>
        <taxon>Tracheophyta</taxon>
        <taxon>Polypodiopsida</taxon>
        <taxon>Polypodiidae</taxon>
        <taxon>Polypodiales</taxon>
        <taxon>Pteridineae</taxon>
        <taxon>Pteridaceae</taxon>
        <taxon>Parkerioideae</taxon>
        <taxon>Ceratopteris</taxon>
    </lineage>
</organism>
<dbReference type="GO" id="GO:0005730">
    <property type="term" value="C:nucleolus"/>
    <property type="evidence" value="ECO:0007669"/>
    <property type="project" value="TreeGrafter"/>
</dbReference>
<dbReference type="EMBL" id="CM035437">
    <property type="protein sequence ID" value="KAH7286793.1"/>
    <property type="molecule type" value="Genomic_DNA"/>
</dbReference>
<dbReference type="SUPFAM" id="SSF48371">
    <property type="entry name" value="ARM repeat"/>
    <property type="match status" value="1"/>
</dbReference>
<sequence length="907" mass="102557">MRKKNKRKLQLTSESILGVGDSHRHRGGKEIHGCHGSGDRHLSIEVRVEEDCVNTSQKTYACLLCVWVCIFQRAKKASKSGCITDPWGSNRRRTLVVAMVHLFLFVGKGERVDYGRQELVIEALESIRRACLSSRLQQDETIFQGLLAVMPALLRSNGDSVLVRSISLVEDIVLDSYQFLMNLIRETSVLHKLLVHLGSADEDIQKQVCHLISTIASCVHGKEILCRLGATQKLMYLLFMVTEPIMDSINGKDVLRLSSNLLSNGQKFLCSSVLCSLSKLTLNNVSECLGTVWQGCQVSALKPLQNVWTFFRNTSLYPVDDDEIRAVAKMIVSLTMELESLDDEFNDSHMKIIDDLFGKEGEFTHFWDEHWEQYPSLISEGVLGGELRLDLFKSWQIDGDPFFLRKLLTRSTTCPPFSCDKVETSHIFKEIEEDIGRPIIFGQDIRLVKSVCSAGCSQLCSIHSVHEEDYHKVIRAENMNNAEKVMYADVETCVHAYEMGYTIALRGLEFRCPHVAAIAEALAICFGQATVGANLYMTPSNAQGFKPHHDDHCVLVWQIKGSKVWKLWTPKVPLPRLYSQHSGIERGCTDEEDFCKVSLKEGNILYIPRGFPHAASTQTRSQTPHVCSEQIKSTQRFTNCSRGSESCMISRGYTDKIHDSTPTFHSDSRCVNMPNFFQQVLEDNIGQSLHITFGVEVEPPFEWEGLIHMALQCWAAEDKDIVLGRKVLKAEGCETSGTKSKYLYLGLLHVAVRQCGDDCSTFRKACLIAAKPPFGFYGINEFGSTFMALIDNVANKASFRKALNIVLTAIDTPDSNSLDWMHWMHNISGAQDSTIWSDPVTFFHSTLMDDEIRYKRLEDMEIEFSQMKDSFILCANYAQASDVFISLLQKYRSVRQKYMKGMLYLHN</sequence>
<feature type="domain" description="JmjC" evidence="4">
    <location>
        <begin position="501"/>
        <end position="670"/>
    </location>
</feature>
<protein>
    <recommendedName>
        <fullName evidence="3">Bifunctional lysine-specific demethylase and histidyl-hydroxylase</fullName>
        <ecNumber evidence="3">1.14.11.-</ecNumber>
    </recommendedName>
</protein>
<dbReference type="Gene3D" id="2.60.120.650">
    <property type="entry name" value="Cupin"/>
    <property type="match status" value="1"/>
</dbReference>
<reference evidence="5" key="1">
    <citation type="submission" date="2021-08" db="EMBL/GenBank/DDBJ databases">
        <title>WGS assembly of Ceratopteris richardii.</title>
        <authorList>
            <person name="Marchant D.B."/>
            <person name="Chen G."/>
            <person name="Jenkins J."/>
            <person name="Shu S."/>
            <person name="Leebens-Mack J."/>
            <person name="Grimwood J."/>
            <person name="Schmutz J."/>
            <person name="Soltis P."/>
            <person name="Soltis D."/>
            <person name="Chen Z.-H."/>
        </authorList>
    </citation>
    <scope>NUCLEOTIDE SEQUENCE</scope>
    <source>
        <strain evidence="5">Whitten #5841</strain>
        <tissue evidence="5">Leaf</tissue>
    </source>
</reference>
<dbReference type="InterPro" id="IPR039994">
    <property type="entry name" value="NO66-like"/>
</dbReference>
<dbReference type="GO" id="GO:0005506">
    <property type="term" value="F:iron ion binding"/>
    <property type="evidence" value="ECO:0007669"/>
    <property type="project" value="UniProtKB-UniRule"/>
</dbReference>
<dbReference type="OrthoDB" id="425950at2759"/>
<comment type="cofactor">
    <cofactor evidence="3">
        <name>Fe(2+)</name>
        <dbReference type="ChEBI" id="CHEBI:29033"/>
    </cofactor>
    <text evidence="3">Binds 1 Fe(2+) ion per subunit.</text>
</comment>
<dbReference type="PANTHER" id="PTHR13096:SF9">
    <property type="entry name" value="BIFUNCTIONAL LYSINE-SPECIFIC DEMETHYLASE AND HISTIDYL-HYDROXYLASE"/>
    <property type="match status" value="1"/>
</dbReference>
<evidence type="ECO:0000259" key="4">
    <source>
        <dbReference type="PROSITE" id="PS51184"/>
    </source>
</evidence>
<dbReference type="PANTHER" id="PTHR13096">
    <property type="entry name" value="MINA53 MYC INDUCED NUCLEAR ANTIGEN"/>
    <property type="match status" value="1"/>
</dbReference>
<dbReference type="GO" id="GO:0032453">
    <property type="term" value="F:histone H3K4 demethylase activity"/>
    <property type="evidence" value="ECO:0007669"/>
    <property type="project" value="TreeGrafter"/>
</dbReference>
<dbReference type="OMA" id="LHRKHEI"/>
<dbReference type="InterPro" id="IPR003347">
    <property type="entry name" value="JmjC_dom"/>
</dbReference>
<keyword evidence="3" id="KW-0560">Oxidoreductase</keyword>
<dbReference type="GO" id="GO:0051864">
    <property type="term" value="F:histone H3K36 demethylase activity"/>
    <property type="evidence" value="ECO:0007669"/>
    <property type="project" value="TreeGrafter"/>
</dbReference>
<dbReference type="InterPro" id="IPR016024">
    <property type="entry name" value="ARM-type_fold"/>
</dbReference>
<keyword evidence="3" id="KW-0539">Nucleus</keyword>
<evidence type="ECO:0000256" key="2">
    <source>
        <dbReference type="ARBA" id="ARBA00023004"/>
    </source>
</evidence>
<evidence type="ECO:0000313" key="6">
    <source>
        <dbReference type="Proteomes" id="UP000825935"/>
    </source>
</evidence>
<evidence type="ECO:0000256" key="3">
    <source>
        <dbReference type="RuleBase" id="RU366061"/>
    </source>
</evidence>
<comment type="similarity">
    <text evidence="3">Belongs to the ROX family.</text>
</comment>
<evidence type="ECO:0000256" key="1">
    <source>
        <dbReference type="ARBA" id="ARBA00022723"/>
    </source>
</evidence>
<accession>A0A8T2QTV8</accession>
<dbReference type="AlphaFoldDB" id="A0A8T2QTV8"/>